<dbReference type="InParanoid" id="K3ZYY3"/>
<accession>K3ZYY3</accession>
<dbReference type="HOGENOM" id="CLU_3017841_0_0_1"/>
<protein>
    <submittedName>
        <fullName evidence="1">Uncharacterized protein</fullName>
    </submittedName>
</protein>
<dbReference type="EnsemblPlants" id="KQL24429">
    <property type="protein sequence ID" value="KQL24429"/>
    <property type="gene ID" value="SETIT_031815mg"/>
</dbReference>
<reference evidence="2" key="1">
    <citation type="journal article" date="2012" name="Nat. Biotechnol.">
        <title>Reference genome sequence of the model plant Setaria.</title>
        <authorList>
            <person name="Bennetzen J.L."/>
            <person name="Schmutz J."/>
            <person name="Wang H."/>
            <person name="Percifield R."/>
            <person name="Hawkins J."/>
            <person name="Pontaroli A.C."/>
            <person name="Estep M."/>
            <person name="Feng L."/>
            <person name="Vaughn J.N."/>
            <person name="Grimwood J."/>
            <person name="Jenkins J."/>
            <person name="Barry K."/>
            <person name="Lindquist E."/>
            <person name="Hellsten U."/>
            <person name="Deshpande S."/>
            <person name="Wang X."/>
            <person name="Wu X."/>
            <person name="Mitros T."/>
            <person name="Triplett J."/>
            <person name="Yang X."/>
            <person name="Ye C.Y."/>
            <person name="Mauro-Herrera M."/>
            <person name="Wang L."/>
            <person name="Li P."/>
            <person name="Sharma M."/>
            <person name="Sharma R."/>
            <person name="Ronald P.C."/>
            <person name="Panaud O."/>
            <person name="Kellogg E.A."/>
            <person name="Brutnell T.P."/>
            <person name="Doust A.N."/>
            <person name="Tuskan G.A."/>
            <person name="Rokhsar D."/>
            <person name="Devos K.M."/>
        </authorList>
    </citation>
    <scope>NUCLEOTIDE SEQUENCE [LARGE SCALE GENOMIC DNA]</scope>
    <source>
        <strain evidence="2">cv. Yugu1</strain>
    </source>
</reference>
<reference evidence="1" key="2">
    <citation type="submission" date="2018-08" db="UniProtKB">
        <authorList>
            <consortium name="EnsemblPlants"/>
        </authorList>
    </citation>
    <scope>IDENTIFICATION</scope>
    <source>
        <strain evidence="1">Yugu1</strain>
    </source>
</reference>
<evidence type="ECO:0000313" key="2">
    <source>
        <dbReference type="Proteomes" id="UP000004995"/>
    </source>
</evidence>
<dbReference type="EMBL" id="AGNK02001071">
    <property type="status" value="NOT_ANNOTATED_CDS"/>
    <property type="molecule type" value="Genomic_DNA"/>
</dbReference>
<name>K3ZYY3_SETIT</name>
<organism evidence="1 2">
    <name type="scientific">Setaria italica</name>
    <name type="common">Foxtail millet</name>
    <name type="synonym">Panicum italicum</name>
    <dbReference type="NCBI Taxonomy" id="4555"/>
    <lineage>
        <taxon>Eukaryota</taxon>
        <taxon>Viridiplantae</taxon>
        <taxon>Streptophyta</taxon>
        <taxon>Embryophyta</taxon>
        <taxon>Tracheophyta</taxon>
        <taxon>Spermatophyta</taxon>
        <taxon>Magnoliopsida</taxon>
        <taxon>Liliopsida</taxon>
        <taxon>Poales</taxon>
        <taxon>Poaceae</taxon>
        <taxon>PACMAD clade</taxon>
        <taxon>Panicoideae</taxon>
        <taxon>Panicodae</taxon>
        <taxon>Paniceae</taxon>
        <taxon>Cenchrinae</taxon>
        <taxon>Setaria</taxon>
    </lineage>
</organism>
<dbReference type="AlphaFoldDB" id="K3ZYY3"/>
<sequence>MGLISKGLAHIRARVACCSSRPTSPSASWAQIEVPLALSHKTPLCICLTLGNWKGI</sequence>
<keyword evidence="2" id="KW-1185">Reference proteome</keyword>
<dbReference type="Proteomes" id="UP000004995">
    <property type="component" value="Unassembled WGS sequence"/>
</dbReference>
<dbReference type="Gramene" id="KQL24429">
    <property type="protein sequence ID" value="KQL24429"/>
    <property type="gene ID" value="SETIT_031815mg"/>
</dbReference>
<proteinExistence type="predicted"/>
<evidence type="ECO:0000313" key="1">
    <source>
        <dbReference type="EnsemblPlants" id="KQL24429"/>
    </source>
</evidence>